<dbReference type="GO" id="GO:0003700">
    <property type="term" value="F:DNA-binding transcription factor activity"/>
    <property type="evidence" value="ECO:0007669"/>
    <property type="project" value="InterPro"/>
</dbReference>
<reference evidence="12 13" key="1">
    <citation type="submission" date="2017-05" db="EMBL/GenBank/DDBJ databases">
        <title>Genome sequence for an aflatoxigenic pathogen of Argentinian peanut, Aspergillus arachidicola.</title>
        <authorList>
            <person name="Moore G."/>
            <person name="Beltz S.B."/>
            <person name="Mack B.M."/>
        </authorList>
    </citation>
    <scope>NUCLEOTIDE SEQUENCE [LARGE SCALE GENOMIC DNA]</scope>
    <source>
        <strain evidence="12 13">CBS 117610</strain>
    </source>
</reference>
<dbReference type="EMBL" id="NEXV01000602">
    <property type="protein sequence ID" value="PIG80655.1"/>
    <property type="molecule type" value="Genomic_DNA"/>
</dbReference>
<feature type="region of interest" description="Disordered" evidence="10">
    <location>
        <begin position="79"/>
        <end position="100"/>
    </location>
</feature>
<dbReference type="SMART" id="SM00338">
    <property type="entry name" value="BRLZ"/>
    <property type="match status" value="1"/>
</dbReference>
<proteinExistence type="inferred from homology"/>
<gene>
    <name evidence="12" type="ORF">AARAC_007774</name>
</gene>
<evidence type="ECO:0000259" key="11">
    <source>
        <dbReference type="PROSITE" id="PS50217"/>
    </source>
</evidence>
<dbReference type="Proteomes" id="UP000231358">
    <property type="component" value="Unassembled WGS sequence"/>
</dbReference>
<dbReference type="PANTHER" id="PTHR19304">
    <property type="entry name" value="CYCLIC-AMP RESPONSE ELEMENT BINDING PROTEIN"/>
    <property type="match status" value="1"/>
</dbReference>
<dbReference type="PROSITE" id="PS50217">
    <property type="entry name" value="BZIP"/>
    <property type="match status" value="1"/>
</dbReference>
<feature type="region of interest" description="Disordered" evidence="10">
    <location>
        <begin position="113"/>
        <end position="164"/>
    </location>
</feature>
<comment type="caution">
    <text evidence="12">The sequence shown here is derived from an EMBL/GenBank/DDBJ whole genome shotgun (WGS) entry which is preliminary data.</text>
</comment>
<evidence type="ECO:0000256" key="6">
    <source>
        <dbReference type="ARBA" id="ARBA00023163"/>
    </source>
</evidence>
<dbReference type="GO" id="GO:0003677">
    <property type="term" value="F:DNA binding"/>
    <property type="evidence" value="ECO:0007669"/>
    <property type="project" value="UniProtKB-KW"/>
</dbReference>
<dbReference type="AlphaFoldDB" id="A0A2G7FK37"/>
<evidence type="ECO:0000256" key="1">
    <source>
        <dbReference type="ARBA" id="ARBA00004123"/>
    </source>
</evidence>
<keyword evidence="5" id="KW-0238">DNA-binding</keyword>
<dbReference type="GO" id="GO:0005634">
    <property type="term" value="C:nucleus"/>
    <property type="evidence" value="ECO:0007669"/>
    <property type="project" value="UniProtKB-SubCell"/>
</dbReference>
<dbReference type="CDD" id="cd14687">
    <property type="entry name" value="bZIP_ATF2"/>
    <property type="match status" value="1"/>
</dbReference>
<evidence type="ECO:0000256" key="8">
    <source>
        <dbReference type="ARBA" id="ARBA00068999"/>
    </source>
</evidence>
<evidence type="ECO:0000313" key="13">
    <source>
        <dbReference type="Proteomes" id="UP000231358"/>
    </source>
</evidence>
<keyword evidence="13" id="KW-1185">Reference proteome</keyword>
<dbReference type="InterPro" id="IPR046347">
    <property type="entry name" value="bZIP_sf"/>
</dbReference>
<evidence type="ECO:0000256" key="10">
    <source>
        <dbReference type="SAM" id="MobiDB-lite"/>
    </source>
</evidence>
<evidence type="ECO:0000256" key="5">
    <source>
        <dbReference type="ARBA" id="ARBA00023125"/>
    </source>
</evidence>
<keyword evidence="4" id="KW-0346">Stress response</keyword>
<dbReference type="STRING" id="656916.A0A2G7FK37"/>
<dbReference type="InterPro" id="IPR004827">
    <property type="entry name" value="bZIP"/>
</dbReference>
<evidence type="ECO:0000256" key="2">
    <source>
        <dbReference type="ARBA" id="ARBA00009050"/>
    </source>
</evidence>
<keyword evidence="9" id="KW-0175">Coiled coil</keyword>
<dbReference type="Gene3D" id="1.20.5.170">
    <property type="match status" value="1"/>
</dbReference>
<keyword evidence="3" id="KW-0805">Transcription regulation</keyword>
<evidence type="ECO:0000313" key="12">
    <source>
        <dbReference type="EMBL" id="PIG80655.1"/>
    </source>
</evidence>
<feature type="region of interest" description="Disordered" evidence="10">
    <location>
        <begin position="247"/>
        <end position="304"/>
    </location>
</feature>
<protein>
    <recommendedName>
        <fullName evidence="8">Basic leucine zipper (bZIP) transcription factor atfB</fullName>
    </recommendedName>
</protein>
<feature type="domain" description="BZIP" evidence="11">
    <location>
        <begin position="160"/>
        <end position="223"/>
    </location>
</feature>
<organism evidence="12 13">
    <name type="scientific">Aspergillus arachidicola</name>
    <dbReference type="NCBI Taxonomy" id="656916"/>
    <lineage>
        <taxon>Eukaryota</taxon>
        <taxon>Fungi</taxon>
        <taxon>Dikarya</taxon>
        <taxon>Ascomycota</taxon>
        <taxon>Pezizomycotina</taxon>
        <taxon>Eurotiomycetes</taxon>
        <taxon>Eurotiomycetidae</taxon>
        <taxon>Eurotiales</taxon>
        <taxon>Aspergillaceae</taxon>
        <taxon>Aspergillus</taxon>
        <taxon>Aspergillus subgen. Circumdati</taxon>
    </lineage>
</organism>
<dbReference type="PROSITE" id="PS00036">
    <property type="entry name" value="BZIP_BASIC"/>
    <property type="match status" value="1"/>
</dbReference>
<accession>A0A2G7FK37</accession>
<comment type="similarity">
    <text evidence="2">Belongs to the bZIP family. ATF subfamily.</text>
</comment>
<keyword evidence="6" id="KW-0804">Transcription</keyword>
<feature type="coiled-coil region" evidence="9">
    <location>
        <begin position="192"/>
        <end position="219"/>
    </location>
</feature>
<dbReference type="Pfam" id="PF00170">
    <property type="entry name" value="bZIP_1"/>
    <property type="match status" value="1"/>
</dbReference>
<evidence type="ECO:0000256" key="9">
    <source>
        <dbReference type="SAM" id="Coils"/>
    </source>
</evidence>
<dbReference type="SUPFAM" id="SSF57959">
    <property type="entry name" value="Leucine zipper domain"/>
    <property type="match status" value="1"/>
</dbReference>
<dbReference type="FunFam" id="1.20.5.170:FF:000053">
    <property type="entry name" value="BZIP transcription factor AtfA"/>
    <property type="match status" value="1"/>
</dbReference>
<evidence type="ECO:0000256" key="3">
    <source>
        <dbReference type="ARBA" id="ARBA00023015"/>
    </source>
</evidence>
<evidence type="ECO:0000256" key="4">
    <source>
        <dbReference type="ARBA" id="ARBA00023016"/>
    </source>
</evidence>
<name>A0A2G7FK37_9EURO</name>
<comment type="subcellular location">
    <subcellularLocation>
        <location evidence="1">Nucleus</location>
    </subcellularLocation>
</comment>
<keyword evidence="7" id="KW-0539">Nucleus</keyword>
<evidence type="ECO:0000256" key="7">
    <source>
        <dbReference type="ARBA" id="ARBA00023242"/>
    </source>
</evidence>
<sequence length="318" mass="35845">MSVDQTLYSRARAAMADPTCAGPAAFTAAGAFSQPDLMAFSLPEEEPIWGFDTIAPSMASWQGKMEQQTFCNPNMERGLKNTHVRNGQPTPPPFDDKKLQTPMGEMYPVTQYAFNSSPPEYAPPKHRSSLSEQSQTDGYGVSTRRRKASAVDQSEQQQDREKREKFLERNRLAASKCRQKKKEHTKLLETQFREVSSKKGELESEIEHLRSEVLNLKNEMLRHAQCGDEAIKIHLAQMVRLITSKDTPNRDLVSPMRSPEQMTASTPHGLSFGFDGPMQLPSEMGSPLDQRRDSEQSIMTESSYTFSTDDSFEELINV</sequence>
<dbReference type="InterPro" id="IPR051027">
    <property type="entry name" value="bZIP_transcription_factors"/>
</dbReference>